<dbReference type="AlphaFoldDB" id="A0A941IL41"/>
<accession>A0A941IL41</accession>
<dbReference type="EMBL" id="JAGSOH010000212">
    <property type="protein sequence ID" value="MBR7831314.1"/>
    <property type="molecule type" value="Genomic_DNA"/>
</dbReference>
<organism evidence="1 2">
    <name type="scientific">Actinospica acidithermotolerans</name>
    <dbReference type="NCBI Taxonomy" id="2828514"/>
    <lineage>
        <taxon>Bacteria</taxon>
        <taxon>Bacillati</taxon>
        <taxon>Actinomycetota</taxon>
        <taxon>Actinomycetes</taxon>
        <taxon>Catenulisporales</taxon>
        <taxon>Actinospicaceae</taxon>
        <taxon>Actinospica</taxon>
    </lineage>
</organism>
<sequence length="266" mass="27375">MLIVIGAVKGSPGASTAALTLTACWPRPALLVEADVFGGDLLYRLRAPDGQALLSPWHTLMQMTAVAPEAITAQAVHAFTQTADGDLKVLLGAGEAGQSALLARSWTHLAPLLARLPGTAGGVLDVVVDAGRWTDAPAHRELAKAASLLVTVTRPATLATVGQLRERVNTLTEWRAGAGCAPLPTAVVVRTAAREAKRAAGELDGELARMRVPADVAGALLEDQAAELLTGASLPRGDLLAGAERLAASLAARPAAPDRHAGGWTR</sequence>
<proteinExistence type="predicted"/>
<reference evidence="1" key="1">
    <citation type="submission" date="2021-04" db="EMBL/GenBank/DDBJ databases">
        <title>Genome based classification of Actinospica acidithermotolerans sp. nov., an actinobacterium isolated from an Indonesian hot spring.</title>
        <authorList>
            <person name="Kusuma A.B."/>
            <person name="Putra K.E."/>
            <person name="Nafisah S."/>
            <person name="Loh J."/>
            <person name="Nouioui I."/>
            <person name="Goodfellow M."/>
        </authorList>
    </citation>
    <scope>NUCLEOTIDE SEQUENCE</scope>
    <source>
        <strain evidence="1">MGRD01-02</strain>
    </source>
</reference>
<dbReference type="InterPro" id="IPR027417">
    <property type="entry name" value="P-loop_NTPase"/>
</dbReference>
<protein>
    <recommendedName>
        <fullName evidence="3">MinD-like ATPase involved in chromosome partitioning or flagellar assembly</fullName>
    </recommendedName>
</protein>
<name>A0A941IL41_9ACTN</name>
<dbReference type="RefSeq" id="WP_212522426.1">
    <property type="nucleotide sequence ID" value="NZ_JAGSOH010000212.1"/>
</dbReference>
<evidence type="ECO:0008006" key="3">
    <source>
        <dbReference type="Google" id="ProtNLM"/>
    </source>
</evidence>
<comment type="caution">
    <text evidence="1">The sequence shown here is derived from an EMBL/GenBank/DDBJ whole genome shotgun (WGS) entry which is preliminary data.</text>
</comment>
<evidence type="ECO:0000313" key="1">
    <source>
        <dbReference type="EMBL" id="MBR7831314.1"/>
    </source>
</evidence>
<gene>
    <name evidence="1" type="ORF">KDK95_33730</name>
</gene>
<dbReference type="Proteomes" id="UP000676325">
    <property type="component" value="Unassembled WGS sequence"/>
</dbReference>
<keyword evidence="2" id="KW-1185">Reference proteome</keyword>
<evidence type="ECO:0000313" key="2">
    <source>
        <dbReference type="Proteomes" id="UP000676325"/>
    </source>
</evidence>
<dbReference type="Gene3D" id="3.40.50.300">
    <property type="entry name" value="P-loop containing nucleotide triphosphate hydrolases"/>
    <property type="match status" value="1"/>
</dbReference>